<gene>
    <name evidence="1" type="ORF">LMG27177_06991</name>
</gene>
<protein>
    <submittedName>
        <fullName evidence="1">Uncharacterized protein</fullName>
    </submittedName>
</protein>
<evidence type="ECO:0000313" key="1">
    <source>
        <dbReference type="EMBL" id="CAB3809979.1"/>
    </source>
</evidence>
<keyword evidence="2" id="KW-1185">Reference proteome</keyword>
<dbReference type="AlphaFoldDB" id="A0A6J5H6T2"/>
<proteinExistence type="predicted"/>
<sequence>MTAMARPLSDTDIVNIAAYYSLQIRMNNGQTAARALESIERARSDAPTRAEAPVIRRVAEKVEPVSAAVRLNWAQG</sequence>
<accession>A0A6J5H6T2</accession>
<reference evidence="1 2" key="1">
    <citation type="submission" date="2020-04" db="EMBL/GenBank/DDBJ databases">
        <authorList>
            <person name="De Canck E."/>
        </authorList>
    </citation>
    <scope>NUCLEOTIDE SEQUENCE [LARGE SCALE GENOMIC DNA]</scope>
    <source>
        <strain evidence="1 2">LMG 27177</strain>
    </source>
</reference>
<organism evidence="1 2">
    <name type="scientific">Paraburkholderia fynbosensis</name>
    <dbReference type="NCBI Taxonomy" id="1200993"/>
    <lineage>
        <taxon>Bacteria</taxon>
        <taxon>Pseudomonadati</taxon>
        <taxon>Pseudomonadota</taxon>
        <taxon>Betaproteobacteria</taxon>
        <taxon>Burkholderiales</taxon>
        <taxon>Burkholderiaceae</taxon>
        <taxon>Paraburkholderia</taxon>
    </lineage>
</organism>
<evidence type="ECO:0000313" key="2">
    <source>
        <dbReference type="Proteomes" id="UP000494252"/>
    </source>
</evidence>
<dbReference type="EMBL" id="CADIKI010000032">
    <property type="protein sequence ID" value="CAB3809979.1"/>
    <property type="molecule type" value="Genomic_DNA"/>
</dbReference>
<dbReference type="Proteomes" id="UP000494252">
    <property type="component" value="Unassembled WGS sequence"/>
</dbReference>
<name>A0A6J5H6T2_9BURK</name>